<dbReference type="Proteomes" id="UP001209878">
    <property type="component" value="Unassembled WGS sequence"/>
</dbReference>
<keyword evidence="5" id="KW-1185">Reference proteome</keyword>
<comment type="caution">
    <text evidence="4">The sequence shown here is derived from an EMBL/GenBank/DDBJ whole genome shotgun (WGS) entry which is preliminary data.</text>
</comment>
<evidence type="ECO:0000313" key="5">
    <source>
        <dbReference type="Proteomes" id="UP001209878"/>
    </source>
</evidence>
<dbReference type="InterPro" id="IPR016024">
    <property type="entry name" value="ARM-type_fold"/>
</dbReference>
<keyword evidence="2" id="KW-0813">Transport</keyword>
<evidence type="ECO:0000256" key="2">
    <source>
        <dbReference type="ARBA" id="ARBA00022448"/>
    </source>
</evidence>
<keyword evidence="3" id="KW-0653">Protein transport</keyword>
<dbReference type="InterPro" id="IPR011989">
    <property type="entry name" value="ARM-like"/>
</dbReference>
<dbReference type="GO" id="GO:0015031">
    <property type="term" value="P:protein transport"/>
    <property type="evidence" value="ECO:0007669"/>
    <property type="project" value="UniProtKB-KW"/>
</dbReference>
<evidence type="ECO:0000313" key="4">
    <source>
        <dbReference type="EMBL" id="KAK2172682.1"/>
    </source>
</evidence>
<organism evidence="4 5">
    <name type="scientific">Ridgeia piscesae</name>
    <name type="common">Tubeworm</name>
    <dbReference type="NCBI Taxonomy" id="27915"/>
    <lineage>
        <taxon>Eukaryota</taxon>
        <taxon>Metazoa</taxon>
        <taxon>Spiralia</taxon>
        <taxon>Lophotrochozoa</taxon>
        <taxon>Annelida</taxon>
        <taxon>Polychaeta</taxon>
        <taxon>Sedentaria</taxon>
        <taxon>Canalipalpata</taxon>
        <taxon>Sabellida</taxon>
        <taxon>Siboglinidae</taxon>
        <taxon>Ridgeia</taxon>
    </lineage>
</organism>
<dbReference type="PANTHER" id="PTHR23316">
    <property type="entry name" value="IMPORTIN ALPHA"/>
    <property type="match status" value="1"/>
</dbReference>
<sequence length="77" mass="8518">MAFNEEPVSPLQEQNKVTAMNMAEIISGIQNPDPLVQFQSTQAARKLLSRERQPPIDDILKAGVVPQLVAFLACVDR</sequence>
<gene>
    <name evidence="4" type="ORF">NP493_938g00024</name>
</gene>
<dbReference type="Gene3D" id="1.25.10.10">
    <property type="entry name" value="Leucine-rich Repeat Variant"/>
    <property type="match status" value="1"/>
</dbReference>
<accession>A0AAD9KK77</accession>
<proteinExistence type="inferred from homology"/>
<dbReference type="SUPFAM" id="SSF48371">
    <property type="entry name" value="ARM repeat"/>
    <property type="match status" value="1"/>
</dbReference>
<evidence type="ECO:0000256" key="3">
    <source>
        <dbReference type="ARBA" id="ARBA00022927"/>
    </source>
</evidence>
<comment type="similarity">
    <text evidence="1">Belongs to the importin alpha family.</text>
</comment>
<reference evidence="4" key="1">
    <citation type="journal article" date="2023" name="Mol. Biol. Evol.">
        <title>Third-Generation Sequencing Reveals the Adaptive Role of the Epigenome in Three Deep-Sea Polychaetes.</title>
        <authorList>
            <person name="Perez M."/>
            <person name="Aroh O."/>
            <person name="Sun Y."/>
            <person name="Lan Y."/>
            <person name="Juniper S.K."/>
            <person name="Young C.R."/>
            <person name="Angers B."/>
            <person name="Qian P.Y."/>
        </authorList>
    </citation>
    <scope>NUCLEOTIDE SEQUENCE</scope>
    <source>
        <strain evidence="4">R07B-5</strain>
    </source>
</reference>
<name>A0AAD9KK77_RIDPI</name>
<protein>
    <submittedName>
        <fullName evidence="4">Uncharacterized protein</fullName>
    </submittedName>
</protein>
<dbReference type="EMBL" id="JAODUO010000940">
    <property type="protein sequence ID" value="KAK2172682.1"/>
    <property type="molecule type" value="Genomic_DNA"/>
</dbReference>
<evidence type="ECO:0000256" key="1">
    <source>
        <dbReference type="ARBA" id="ARBA00010394"/>
    </source>
</evidence>
<dbReference type="AlphaFoldDB" id="A0AAD9KK77"/>